<evidence type="ECO:0000259" key="12">
    <source>
        <dbReference type="Pfam" id="PF07715"/>
    </source>
</evidence>
<evidence type="ECO:0000256" key="3">
    <source>
        <dbReference type="ARBA" id="ARBA00022452"/>
    </source>
</evidence>
<keyword evidence="13" id="KW-0675">Receptor</keyword>
<evidence type="ECO:0000313" key="14">
    <source>
        <dbReference type="Proteomes" id="UP000238196"/>
    </source>
</evidence>
<comment type="subcellular location">
    <subcellularLocation>
        <location evidence="1 8">Cell outer membrane</location>
        <topology evidence="1 8">Multi-pass membrane protein</topology>
    </subcellularLocation>
</comment>
<comment type="similarity">
    <text evidence="8 9">Belongs to the TonB-dependent receptor family.</text>
</comment>
<dbReference type="Gene3D" id="2.170.130.10">
    <property type="entry name" value="TonB-dependent receptor, plug domain"/>
    <property type="match status" value="1"/>
</dbReference>
<dbReference type="SUPFAM" id="SSF56935">
    <property type="entry name" value="Porins"/>
    <property type="match status" value="1"/>
</dbReference>
<dbReference type="GO" id="GO:0042931">
    <property type="term" value="F:enterobactin transmembrane transporter activity"/>
    <property type="evidence" value="ECO:0007669"/>
    <property type="project" value="TreeGrafter"/>
</dbReference>
<evidence type="ECO:0000256" key="4">
    <source>
        <dbReference type="ARBA" id="ARBA00022692"/>
    </source>
</evidence>
<dbReference type="PANTHER" id="PTHR30069:SF51">
    <property type="entry name" value="FERRIENTEROBACTIN RECEPTOR"/>
    <property type="match status" value="1"/>
</dbReference>
<feature type="chain" id="PRO_5015461433" evidence="10">
    <location>
        <begin position="45"/>
        <end position="709"/>
    </location>
</feature>
<reference evidence="13 14" key="1">
    <citation type="submission" date="2018-02" db="EMBL/GenBank/DDBJ databases">
        <title>novel marine gammaproteobacteria from coastal saline agro ecosystem.</title>
        <authorList>
            <person name="Krishnan R."/>
            <person name="Ramesh Kumar N."/>
        </authorList>
    </citation>
    <scope>NUCLEOTIDE SEQUENCE [LARGE SCALE GENOMIC DNA]</scope>
    <source>
        <strain evidence="13 14">228</strain>
    </source>
</reference>
<gene>
    <name evidence="13" type="ORF">C4K68_22065</name>
</gene>
<feature type="domain" description="TonB-dependent receptor plug" evidence="12">
    <location>
        <begin position="68"/>
        <end position="178"/>
    </location>
</feature>
<comment type="caution">
    <text evidence="13">The sequence shown here is derived from an EMBL/GenBank/DDBJ whole genome shotgun (WGS) entry which is preliminary data.</text>
</comment>
<name>A0A2S5KKE5_9PROT</name>
<dbReference type="InterPro" id="IPR012910">
    <property type="entry name" value="Plug_dom"/>
</dbReference>
<dbReference type="GO" id="GO:0044718">
    <property type="term" value="P:siderophore transmembrane transport"/>
    <property type="evidence" value="ECO:0007669"/>
    <property type="project" value="TreeGrafter"/>
</dbReference>
<dbReference type="OrthoDB" id="9760333at2"/>
<dbReference type="InterPro" id="IPR058134">
    <property type="entry name" value="PirA/FepA/PfeA"/>
</dbReference>
<dbReference type="Pfam" id="PF00593">
    <property type="entry name" value="TonB_dep_Rec_b-barrel"/>
    <property type="match status" value="1"/>
</dbReference>
<keyword evidence="4 8" id="KW-0812">Transmembrane</keyword>
<evidence type="ECO:0000256" key="10">
    <source>
        <dbReference type="SAM" id="SignalP"/>
    </source>
</evidence>
<organism evidence="13 14">
    <name type="scientific">Proteobacteria bacterium 228</name>
    <dbReference type="NCBI Taxonomy" id="2083153"/>
    <lineage>
        <taxon>Bacteria</taxon>
        <taxon>Pseudomonadati</taxon>
        <taxon>Pseudomonadota</taxon>
    </lineage>
</organism>
<dbReference type="AlphaFoldDB" id="A0A2S5KKE5"/>
<evidence type="ECO:0000256" key="1">
    <source>
        <dbReference type="ARBA" id="ARBA00004571"/>
    </source>
</evidence>
<keyword evidence="10" id="KW-0732">Signal</keyword>
<keyword evidence="7 8" id="KW-0998">Cell outer membrane</keyword>
<dbReference type="CDD" id="cd01347">
    <property type="entry name" value="ligand_gated_channel"/>
    <property type="match status" value="1"/>
</dbReference>
<dbReference type="GO" id="GO:0015344">
    <property type="term" value="F:siderophore uptake transmembrane transporter activity"/>
    <property type="evidence" value="ECO:0007669"/>
    <property type="project" value="TreeGrafter"/>
</dbReference>
<evidence type="ECO:0000313" key="13">
    <source>
        <dbReference type="EMBL" id="PPC75317.1"/>
    </source>
</evidence>
<evidence type="ECO:0000256" key="2">
    <source>
        <dbReference type="ARBA" id="ARBA00022448"/>
    </source>
</evidence>
<evidence type="ECO:0000256" key="9">
    <source>
        <dbReference type="RuleBase" id="RU003357"/>
    </source>
</evidence>
<evidence type="ECO:0000256" key="8">
    <source>
        <dbReference type="PROSITE-ProRule" id="PRU01360"/>
    </source>
</evidence>
<dbReference type="Proteomes" id="UP000238196">
    <property type="component" value="Unassembled WGS sequence"/>
</dbReference>
<dbReference type="EMBL" id="PRLP01000106">
    <property type="protein sequence ID" value="PPC75317.1"/>
    <property type="molecule type" value="Genomic_DNA"/>
</dbReference>
<accession>A0A2S5KKE5</accession>
<dbReference type="GO" id="GO:0009279">
    <property type="term" value="C:cell outer membrane"/>
    <property type="evidence" value="ECO:0007669"/>
    <property type="project" value="UniProtKB-SubCell"/>
</dbReference>
<evidence type="ECO:0000256" key="5">
    <source>
        <dbReference type="ARBA" id="ARBA00023077"/>
    </source>
</evidence>
<dbReference type="NCBIfam" id="NF010048">
    <property type="entry name" value="PRK13524.1"/>
    <property type="match status" value="1"/>
</dbReference>
<dbReference type="InterPro" id="IPR000531">
    <property type="entry name" value="Beta-barrel_TonB"/>
</dbReference>
<dbReference type="Pfam" id="PF07715">
    <property type="entry name" value="Plug"/>
    <property type="match status" value="1"/>
</dbReference>
<keyword evidence="5 9" id="KW-0798">TonB box</keyword>
<keyword evidence="6 8" id="KW-0472">Membrane</keyword>
<keyword evidence="2 8" id="KW-0813">Transport</keyword>
<dbReference type="Gene3D" id="2.40.170.20">
    <property type="entry name" value="TonB-dependent receptor, beta-barrel domain"/>
    <property type="match status" value="1"/>
</dbReference>
<dbReference type="PROSITE" id="PS52016">
    <property type="entry name" value="TONB_DEPENDENT_REC_3"/>
    <property type="match status" value="1"/>
</dbReference>
<evidence type="ECO:0000256" key="6">
    <source>
        <dbReference type="ARBA" id="ARBA00023136"/>
    </source>
</evidence>
<feature type="domain" description="TonB-dependent receptor-like beta-barrel" evidence="11">
    <location>
        <begin position="247"/>
        <end position="679"/>
    </location>
</feature>
<sequence length="709" mass="77250">MSNRFKAVAPSASTVTSRGAALRIKPLYAAVLAAGIGAASLAHADDALQLNTLSIEGNVPEETVSPDASAGTQIITAEQLKSQPKTDLKEMLATLPGVTVQHSGNNSEINIRGMGSEYALILVDGKRVSSRETVRYERDGGRDTNGDLSWIPTEAIDHIEVISGPAAARYGSGAMGGVINIITKKSYAKPRTSVTVTTEFPENSKQGASKRMEFNSAGGINEALSYRVFGSLSKTDADAADIHDDGTLGSDGSRDRNIDALLSWKANEQNTLELEGIYGREETLYAGDSDYVANGDVRAVMRRKGLNLTHRGHYGELESRVTLAYDQTRNIRLTEGLAGGGEGVINSDDFGPTVKLTSVGLDGEAKFPLQAGVPHEITVGGEVKQQKLYDATNSTYAEDGYDPEFKLNTNAQFVEDAMHLTDDLVFTVGLRRDDSDQFGDNYSPSGYLVYHLDSRWSVKGGVARAYKAPNLYQINPNYLLLSRGNGCYGNGMCYLRGNSDLKPETSTNTELGFQFDDEKLRFGLTYFHNDFKNKISSGRTSDGSYNGYTVLQWTNIDNAIVQGVEGSFNYRINDVLNWTNSYTHIIEAKNEDTGATLSQTPKDSLTSSLDWQTTNNLNMILAVNFVGKQQLDELDIKNSSSADDLAIATYKLGGYATWDISANYKINDDWKARIGLNNVFDREVTASDDNDASYDIRSRTLFASLTASF</sequence>
<evidence type="ECO:0000256" key="7">
    <source>
        <dbReference type="ARBA" id="ARBA00023237"/>
    </source>
</evidence>
<dbReference type="InterPro" id="IPR039426">
    <property type="entry name" value="TonB-dep_rcpt-like"/>
</dbReference>
<feature type="signal peptide" evidence="10">
    <location>
        <begin position="1"/>
        <end position="44"/>
    </location>
</feature>
<keyword evidence="3 8" id="KW-1134">Transmembrane beta strand</keyword>
<protein>
    <submittedName>
        <fullName evidence="13">TonB-dependent siderophore receptor</fullName>
    </submittedName>
</protein>
<dbReference type="GO" id="GO:0042912">
    <property type="term" value="F:colicin transmembrane transporter activity"/>
    <property type="evidence" value="ECO:0007669"/>
    <property type="project" value="TreeGrafter"/>
</dbReference>
<dbReference type="InterPro" id="IPR036942">
    <property type="entry name" value="Beta-barrel_TonB_sf"/>
</dbReference>
<evidence type="ECO:0000259" key="11">
    <source>
        <dbReference type="Pfam" id="PF00593"/>
    </source>
</evidence>
<proteinExistence type="inferred from homology"/>
<dbReference type="PANTHER" id="PTHR30069">
    <property type="entry name" value="TONB-DEPENDENT OUTER MEMBRANE RECEPTOR"/>
    <property type="match status" value="1"/>
</dbReference>
<dbReference type="InterPro" id="IPR037066">
    <property type="entry name" value="Plug_dom_sf"/>
</dbReference>